<name>A0AAD7UYR2_9FUNG</name>
<dbReference type="Pfam" id="PF01926">
    <property type="entry name" value="MMR_HSR1"/>
    <property type="match status" value="1"/>
</dbReference>
<dbReference type="PANTHER" id="PTHR46406">
    <property type="entry name" value="NITRIC OXIDE-ASSOCIATED PROTEIN 1"/>
    <property type="match status" value="1"/>
</dbReference>
<dbReference type="Proteomes" id="UP001234581">
    <property type="component" value="Unassembled WGS sequence"/>
</dbReference>
<dbReference type="GO" id="GO:0005525">
    <property type="term" value="F:GTP binding"/>
    <property type="evidence" value="ECO:0007669"/>
    <property type="project" value="InterPro"/>
</dbReference>
<feature type="region of interest" description="Disordered" evidence="1">
    <location>
        <begin position="75"/>
        <end position="106"/>
    </location>
</feature>
<sequence>MKGTRALIPCRRLISSRSRQTLVPRSVTYFSTLAMRLPTPHWSTTAIRSTWATPVTVKRLTSTAASLHCPGCGAPFQSSDSSKPGFYVEREKKPVKEKKRSNKTLDEQQYHAAIENLDPETRALLLQQEEPSAEESDALNDEVVEKVDDMDDKKATRRIICERCYQLEHRGNSNTSAQFLRASKQYSSLEFLKTKRNPLIVVVVDVTDLPFSLAQLPTNPSARFIVAANKFDLLPGSVRRHEQRLRDWIVQHAKQQGISTSQIQHVQLVSATKGWGIQGLLRRIDEERMPTDDVYLVGATNVGKSALVNQIVSQQRTGSDKRQYRITSSPAPGTTMGTIRIPLHALGMSSNNDNSPHGFQRDRFLVDTPGIINDQQLIHLMPFADQKKFLRQHELKPLTFRLLPGKSLVLKPFIRIDLLESTDPVLLTLFTHLNPHITKTAKLDEKLQAAKDSSEQASLSLLDPKLLQLNTLQPIPKLLKVQGFHKSRASMDLAFASMGWAAVTGLFDEAKFRIWLPSQVDPYKAFSVREPPMLPFEYRGVLRKFFGSGERARK</sequence>
<dbReference type="PANTHER" id="PTHR46406:SF1">
    <property type="entry name" value="NITRIC OXIDE-ASSOCIATED PROTEIN 1"/>
    <property type="match status" value="1"/>
</dbReference>
<evidence type="ECO:0000259" key="2">
    <source>
        <dbReference type="Pfam" id="PF01926"/>
    </source>
</evidence>
<evidence type="ECO:0000256" key="1">
    <source>
        <dbReference type="SAM" id="MobiDB-lite"/>
    </source>
</evidence>
<feature type="domain" description="G" evidence="2">
    <location>
        <begin position="294"/>
        <end position="374"/>
    </location>
</feature>
<dbReference type="InterPro" id="IPR006073">
    <property type="entry name" value="GTP-bd"/>
</dbReference>
<accession>A0AAD7UYR2</accession>
<dbReference type="InterPro" id="IPR052807">
    <property type="entry name" value="Mito_transl_resp_regulator"/>
</dbReference>
<keyword evidence="4" id="KW-1185">Reference proteome</keyword>
<evidence type="ECO:0000313" key="4">
    <source>
        <dbReference type="Proteomes" id="UP001234581"/>
    </source>
</evidence>
<comment type="caution">
    <text evidence="3">The sequence shown here is derived from an EMBL/GenBank/DDBJ whole genome shotgun (WGS) entry which is preliminary data.</text>
</comment>
<dbReference type="CDD" id="cd01855">
    <property type="entry name" value="YqeH"/>
    <property type="match status" value="1"/>
</dbReference>
<dbReference type="EMBL" id="JARTCD010000042">
    <property type="protein sequence ID" value="KAJ8656133.1"/>
    <property type="molecule type" value="Genomic_DNA"/>
</dbReference>
<dbReference type="AlphaFoldDB" id="A0AAD7UYR2"/>
<dbReference type="Gene3D" id="3.40.50.300">
    <property type="entry name" value="P-loop containing nucleotide triphosphate hydrolases"/>
    <property type="match status" value="1"/>
</dbReference>
<gene>
    <name evidence="3" type="ORF">O0I10_008146</name>
</gene>
<reference evidence="3 4" key="1">
    <citation type="submission" date="2023-03" db="EMBL/GenBank/DDBJ databases">
        <title>Genome sequence of Lichtheimia ornata CBS 291.66.</title>
        <authorList>
            <person name="Mohabir J.T."/>
            <person name="Shea T.P."/>
            <person name="Kurbessoian T."/>
            <person name="Berby B."/>
            <person name="Fontaine J."/>
            <person name="Livny J."/>
            <person name="Gnirke A."/>
            <person name="Stajich J.E."/>
            <person name="Cuomo C.A."/>
        </authorList>
    </citation>
    <scope>NUCLEOTIDE SEQUENCE [LARGE SCALE GENOMIC DNA]</scope>
    <source>
        <strain evidence="3">CBS 291.66</strain>
    </source>
</reference>
<dbReference type="InterPro" id="IPR027417">
    <property type="entry name" value="P-loop_NTPase"/>
</dbReference>
<organism evidence="3 4">
    <name type="scientific">Lichtheimia ornata</name>
    <dbReference type="NCBI Taxonomy" id="688661"/>
    <lineage>
        <taxon>Eukaryota</taxon>
        <taxon>Fungi</taxon>
        <taxon>Fungi incertae sedis</taxon>
        <taxon>Mucoromycota</taxon>
        <taxon>Mucoromycotina</taxon>
        <taxon>Mucoromycetes</taxon>
        <taxon>Mucorales</taxon>
        <taxon>Lichtheimiaceae</taxon>
        <taxon>Lichtheimia</taxon>
    </lineage>
</organism>
<dbReference type="RefSeq" id="XP_058341046.1">
    <property type="nucleotide sequence ID" value="XM_058488153.1"/>
</dbReference>
<proteinExistence type="predicted"/>
<dbReference type="SUPFAM" id="SSF52540">
    <property type="entry name" value="P-loop containing nucleoside triphosphate hydrolases"/>
    <property type="match status" value="1"/>
</dbReference>
<dbReference type="GeneID" id="83215553"/>
<evidence type="ECO:0000313" key="3">
    <source>
        <dbReference type="EMBL" id="KAJ8656133.1"/>
    </source>
</evidence>
<protein>
    <recommendedName>
        <fullName evidence="2">G domain-containing protein</fullName>
    </recommendedName>
</protein>